<dbReference type="WBParaSite" id="TREG1_72970.1">
    <property type="protein sequence ID" value="TREG1_72970.1"/>
    <property type="gene ID" value="TREG1_72970"/>
</dbReference>
<reference evidence="2" key="2">
    <citation type="submission" date="2023-11" db="UniProtKB">
        <authorList>
            <consortium name="WormBaseParasite"/>
        </authorList>
    </citation>
    <scope>IDENTIFICATION</scope>
</reference>
<evidence type="ECO:0000313" key="2">
    <source>
        <dbReference type="WBParaSite" id="TREG1_72970.1"/>
    </source>
</evidence>
<sequence>MDYERLDTVDSLSKQIQSAAVVLLRKDLSDSNDDVLKEFTSVFSEDELSISNSLRSLRQWAASVPDLLTDERIYDRVNQCRINVFITLKNFLDSLLLWLFNKDCITKDWQSLPVNIQSNVILSLSICFQVIINLLSESIHSVETFNANSLLTILLSGSRPLILLTDYGMVLWRDKCHCVNHNRVSSHYSYLLYLLFLRIEQTGDKMHEYVLQNILSKIMQNQSVISGLMIGACEPSENSPVPARQLHYQLLVTQLATDLVKYTTIPSSEKSFSNIAEILSPVVNITGVALLLLSEDQTDQLSSSSQTQCVVGRILPTSVKSCLGYWLSFLAMLHASEMADVMDILLLDLSQLSVSWIKELIEYSPADEIGLGLGRKNSDCFPTNYFPFAPLRALVHILAGIAFSSLNSEVIISSATDVHCSDSDKQLPCDELQSLSISQDNGDSIKTEQKMPISQECAGQLWKLLCNILVGLHYGIVKIEETYNISDSLEGNLPLRNDPVEEKDFKVHASRLAKKMVLLPRTSAFSLVQVVGFKQDVIRCMVGLITQFPQLSLALAQHKFNISEYLTRRTSMNIDVDNISTLPDSSSSPMSSTTSFLSAFEVILDSTNRDPFNSFCAEWAILLIRLALKSSNHPDSSEAIAILSSKLNGLKSIP</sequence>
<organism evidence="1 2">
    <name type="scientific">Trichobilharzia regenti</name>
    <name type="common">Nasal bird schistosome</name>
    <dbReference type="NCBI Taxonomy" id="157069"/>
    <lineage>
        <taxon>Eukaryota</taxon>
        <taxon>Metazoa</taxon>
        <taxon>Spiralia</taxon>
        <taxon>Lophotrochozoa</taxon>
        <taxon>Platyhelminthes</taxon>
        <taxon>Trematoda</taxon>
        <taxon>Digenea</taxon>
        <taxon>Strigeidida</taxon>
        <taxon>Schistosomatoidea</taxon>
        <taxon>Schistosomatidae</taxon>
        <taxon>Trichobilharzia</taxon>
    </lineage>
</organism>
<protein>
    <submittedName>
        <fullName evidence="2">Protein Lines homolog 1</fullName>
    </submittedName>
</protein>
<name>A0AA85K2B5_TRIRE</name>
<dbReference type="Proteomes" id="UP000050795">
    <property type="component" value="Unassembled WGS sequence"/>
</dbReference>
<accession>A0AA85K2B5</accession>
<dbReference type="AlphaFoldDB" id="A0AA85K2B5"/>
<proteinExistence type="predicted"/>
<reference evidence="1" key="1">
    <citation type="submission" date="2022-06" db="EMBL/GenBank/DDBJ databases">
        <authorList>
            <person name="Berger JAMES D."/>
            <person name="Berger JAMES D."/>
        </authorList>
    </citation>
    <scope>NUCLEOTIDE SEQUENCE [LARGE SCALE GENOMIC DNA]</scope>
</reference>
<evidence type="ECO:0000313" key="1">
    <source>
        <dbReference type="Proteomes" id="UP000050795"/>
    </source>
</evidence>
<keyword evidence="1" id="KW-1185">Reference proteome</keyword>